<dbReference type="PANTHER" id="PTHR33744">
    <property type="entry name" value="CARBOHYDRATE DIACID REGULATOR"/>
    <property type="match status" value="1"/>
</dbReference>
<dbReference type="Pfam" id="PF13556">
    <property type="entry name" value="HTH_30"/>
    <property type="match status" value="1"/>
</dbReference>
<accession>A0A9Y2IGF7</accession>
<evidence type="ECO:0000259" key="2">
    <source>
        <dbReference type="Pfam" id="PF13556"/>
    </source>
</evidence>
<dbReference type="Gene3D" id="1.10.10.2840">
    <property type="entry name" value="PucR C-terminal helix-turn-helix domain"/>
    <property type="match status" value="1"/>
</dbReference>
<dbReference type="RefSeq" id="WP_285969528.1">
    <property type="nucleotide sequence ID" value="NZ_CP127294.1"/>
</dbReference>
<dbReference type="Pfam" id="PF07905">
    <property type="entry name" value="PucR"/>
    <property type="match status" value="1"/>
</dbReference>
<evidence type="ECO:0000259" key="1">
    <source>
        <dbReference type="Pfam" id="PF07905"/>
    </source>
</evidence>
<keyword evidence="4" id="KW-1185">Reference proteome</keyword>
<name>A0A9Y2IGF7_9PSEU</name>
<dbReference type="InterPro" id="IPR025736">
    <property type="entry name" value="PucR_C-HTH_dom"/>
</dbReference>
<dbReference type="EMBL" id="CP127294">
    <property type="protein sequence ID" value="WIX78826.1"/>
    <property type="molecule type" value="Genomic_DNA"/>
</dbReference>
<evidence type="ECO:0000313" key="3">
    <source>
        <dbReference type="EMBL" id="WIX78826.1"/>
    </source>
</evidence>
<feature type="domain" description="PucR C-terminal helix-turn-helix" evidence="2">
    <location>
        <begin position="409"/>
        <end position="465"/>
    </location>
</feature>
<protein>
    <submittedName>
        <fullName evidence="3">Helix-turn-helix domain-containing protein</fullName>
    </submittedName>
</protein>
<dbReference type="InterPro" id="IPR051448">
    <property type="entry name" value="CdaR-like_regulators"/>
</dbReference>
<dbReference type="KEGG" id="acab:QRX50_47115"/>
<dbReference type="InterPro" id="IPR012914">
    <property type="entry name" value="PucR_dom"/>
</dbReference>
<evidence type="ECO:0000313" key="4">
    <source>
        <dbReference type="Proteomes" id="UP001236014"/>
    </source>
</evidence>
<sequence length="469" mass="48620">MTTVRTLLGLPGLRPHPSTAEGLLDRAVTRIYVTELPDPGRYLTAGELVLSGLLWWRAPGDAEPFVAALAAGGAAALAASGADAGGIPEDVIDTCARHGVPLLEVPPDLSFAVVTERVVLALAAAADGARKRLLTAAAEDAPLADLLARAAEELGTACWVLSGVPRVVAGTAPLPVSAAEPVRQFAAARARPTAAGGLTVLPVESRHAVPWLLAVDGPLSTAQTELAEELAGLVGLARARSRPSPAPLGGNVRAVALRTEDSSEADDVLAELLATTELATFKEAITPTGSRDHTDALALVADDDSWPGGWADDAVTALSTVEPLLRATRILAGVSDPVPAAESRGAFEVARHALSLAAQREGDVVVVPAAALGVHQLLLAGASTDLRAALRRRLLGPLLDYDAEQHSDLVRTVRVFLECSGSPTRAAKTLHIHVNTLRYRIGRAAELLGVDLTDFVAQVDVYLALTSES</sequence>
<dbReference type="InterPro" id="IPR042070">
    <property type="entry name" value="PucR_C-HTH_sf"/>
</dbReference>
<proteinExistence type="predicted"/>
<dbReference type="AlphaFoldDB" id="A0A9Y2IGF7"/>
<dbReference type="PANTHER" id="PTHR33744:SF17">
    <property type="entry name" value="CONSERVED PROTEIN"/>
    <property type="match status" value="1"/>
</dbReference>
<gene>
    <name evidence="3" type="ORF">QRX50_47115</name>
</gene>
<dbReference type="Proteomes" id="UP001236014">
    <property type="component" value="Chromosome"/>
</dbReference>
<feature type="domain" description="Purine catabolism PurC-like" evidence="1">
    <location>
        <begin position="9"/>
        <end position="121"/>
    </location>
</feature>
<organism evidence="3 4">
    <name type="scientific">Amycolatopsis carbonis</name>
    <dbReference type="NCBI Taxonomy" id="715471"/>
    <lineage>
        <taxon>Bacteria</taxon>
        <taxon>Bacillati</taxon>
        <taxon>Actinomycetota</taxon>
        <taxon>Actinomycetes</taxon>
        <taxon>Pseudonocardiales</taxon>
        <taxon>Pseudonocardiaceae</taxon>
        <taxon>Amycolatopsis</taxon>
    </lineage>
</organism>
<reference evidence="3 4" key="1">
    <citation type="submission" date="2023-06" db="EMBL/GenBank/DDBJ databases">
        <authorList>
            <person name="Oyuntsetseg B."/>
            <person name="Kim S.B."/>
        </authorList>
    </citation>
    <scope>NUCLEOTIDE SEQUENCE [LARGE SCALE GENOMIC DNA]</scope>
    <source>
        <strain evidence="3 4">2-15</strain>
    </source>
</reference>